<proteinExistence type="predicted"/>
<dbReference type="STRING" id="720554.Clocl_3376"/>
<evidence type="ECO:0000256" key="1">
    <source>
        <dbReference type="SAM" id="MobiDB-lite"/>
    </source>
</evidence>
<reference evidence="2 3" key="2">
    <citation type="journal article" date="2012" name="Stand. Genomic Sci.">
        <title>Complete Genome Sequence of Clostridium clariflavum DSM 19732.</title>
        <authorList>
            <person name="Izquierdo J.A."/>
            <person name="Goodwin L."/>
            <person name="Davenport K.W."/>
            <person name="Teshima H."/>
            <person name="Bruce D."/>
            <person name="Detter C."/>
            <person name="Tapia R."/>
            <person name="Han S."/>
            <person name="Land M."/>
            <person name="Hauser L."/>
            <person name="Jeffries C.D."/>
            <person name="Han J."/>
            <person name="Pitluck S."/>
            <person name="Nolan M."/>
            <person name="Chen A."/>
            <person name="Huntemann M."/>
            <person name="Mavromatis K."/>
            <person name="Mikhailova N."/>
            <person name="Liolios K."/>
            <person name="Woyke T."/>
            <person name="Lynd L.R."/>
        </authorList>
    </citation>
    <scope>NUCLEOTIDE SEQUENCE [LARGE SCALE GENOMIC DNA]</scope>
    <source>
        <strain evidence="3">DSM 19732 / NBRC 101661 / EBR45</strain>
    </source>
</reference>
<name>G8LXF6_ACECE</name>
<accession>G8LXF6</accession>
<gene>
    <name evidence="2" type="ordered locus">Clocl_3376</name>
</gene>
<dbReference type="EMBL" id="CP003065">
    <property type="protein sequence ID" value="AEV69874.1"/>
    <property type="molecule type" value="Genomic_DNA"/>
</dbReference>
<dbReference type="Proteomes" id="UP000005435">
    <property type="component" value="Chromosome"/>
</dbReference>
<feature type="region of interest" description="Disordered" evidence="1">
    <location>
        <begin position="231"/>
        <end position="250"/>
    </location>
</feature>
<dbReference type="RefSeq" id="WP_014256406.1">
    <property type="nucleotide sequence ID" value="NC_016627.1"/>
</dbReference>
<protein>
    <submittedName>
        <fullName evidence="2">Uncharacterized protein</fullName>
    </submittedName>
</protein>
<dbReference type="AlphaFoldDB" id="G8LXF6"/>
<dbReference type="HOGENOM" id="CLU_1109891_0_0_9"/>
<keyword evidence="3" id="KW-1185">Reference proteome</keyword>
<dbReference type="KEGG" id="ccl:Clocl_3376"/>
<organism evidence="2 3">
    <name type="scientific">Acetivibrio clariflavus (strain DSM 19732 / NBRC 101661 / EBR45)</name>
    <name type="common">Clostridium clariflavum</name>
    <dbReference type="NCBI Taxonomy" id="720554"/>
    <lineage>
        <taxon>Bacteria</taxon>
        <taxon>Bacillati</taxon>
        <taxon>Bacillota</taxon>
        <taxon>Clostridia</taxon>
        <taxon>Eubacteriales</taxon>
        <taxon>Oscillospiraceae</taxon>
        <taxon>Acetivibrio</taxon>
    </lineage>
</organism>
<reference evidence="3" key="1">
    <citation type="submission" date="2011-12" db="EMBL/GenBank/DDBJ databases">
        <title>Complete sequence of Clostridium clariflavum DSM 19732.</title>
        <authorList>
            <consortium name="US DOE Joint Genome Institute"/>
            <person name="Lucas S."/>
            <person name="Han J."/>
            <person name="Lapidus A."/>
            <person name="Cheng J.-F."/>
            <person name="Goodwin L."/>
            <person name="Pitluck S."/>
            <person name="Peters L."/>
            <person name="Teshima H."/>
            <person name="Detter J.C."/>
            <person name="Han C."/>
            <person name="Tapia R."/>
            <person name="Land M."/>
            <person name="Hauser L."/>
            <person name="Kyrpides N."/>
            <person name="Ivanova N."/>
            <person name="Pagani I."/>
            <person name="Kitzmiller T."/>
            <person name="Lynd L."/>
            <person name="Izquierdo J."/>
            <person name="Woyke T."/>
        </authorList>
    </citation>
    <scope>NUCLEOTIDE SEQUENCE [LARGE SCALE GENOMIC DNA]</scope>
    <source>
        <strain evidence="3">DSM 19732 / NBRC 101661 / EBR45</strain>
    </source>
</reference>
<evidence type="ECO:0000313" key="2">
    <source>
        <dbReference type="EMBL" id="AEV69874.1"/>
    </source>
</evidence>
<evidence type="ECO:0000313" key="3">
    <source>
        <dbReference type="Proteomes" id="UP000005435"/>
    </source>
</evidence>
<dbReference type="OrthoDB" id="5512121at2"/>
<sequence>MRDNIEVYKIWAPDDSLWSPWAKPVLFMQSAEIIFKKIELPEINWMPGLEKETMIVVDLPDRIGVHESLALARLGYRPVPLYNGVDGRTYKTAVKVDKIATALFEGTYILEESHIKPDAPPVFMLDSNRMKGKAKVPGSYDNRWCVFPQDMPSAAFLKKAGICKVIVRSDKIENDLSHILLRYQQEGIEIYLCNGEKIKKVSVVKPSKFRSLSYRFKVILGLTRNSAGGFGGRIPEPTQSSSRGRYYGYG</sequence>
<dbReference type="eggNOG" id="ENOG5033RDQ">
    <property type="taxonomic scope" value="Bacteria"/>
</dbReference>